<dbReference type="Proteomes" id="UP000473325">
    <property type="component" value="Unassembled WGS sequence"/>
</dbReference>
<evidence type="ECO:0000313" key="2">
    <source>
        <dbReference type="EMBL" id="MXG89265.1"/>
    </source>
</evidence>
<dbReference type="AlphaFoldDB" id="A0A6L7EY37"/>
<evidence type="ECO:0000313" key="3">
    <source>
        <dbReference type="Proteomes" id="UP000473325"/>
    </source>
</evidence>
<proteinExistence type="predicted"/>
<evidence type="ECO:0008006" key="4">
    <source>
        <dbReference type="Google" id="ProtNLM"/>
    </source>
</evidence>
<protein>
    <recommendedName>
        <fullName evidence="4">Nucleotidyl transferase AbiEii toxin, Type IV TA system</fullName>
    </recommendedName>
</protein>
<dbReference type="EMBL" id="WUEK01000003">
    <property type="protein sequence ID" value="MXG89265.1"/>
    <property type="molecule type" value="Genomic_DNA"/>
</dbReference>
<evidence type="ECO:0000256" key="1">
    <source>
        <dbReference type="SAM" id="MobiDB-lite"/>
    </source>
</evidence>
<sequence>MTELVGTSQEESGPVTLPAMLAPQEAAWHALMDLHERLPENWTLVGGQMVHLHCAERDVSPERPTDDADTVLDVRASSDMLDRFTSALVDMGFKPATSGDGLQHRWHRDDGAQIDVLLPDGIGERASSRRGAGGAPTLETPGGSQALARSRSIEVTVAGRTGHVRRPDLVGALVMKAAAHGTTREGDSAKGRHRRDFVTLAGMVSARDFRDTDLRPKDRKRLRTIVAAVRRDRATMLSMEGAERALSRVERAAGLGP</sequence>
<gene>
    <name evidence="2" type="ORF">GRQ65_06855</name>
</gene>
<accession>A0A6L7EY37</accession>
<keyword evidence="3" id="KW-1185">Reference proteome</keyword>
<dbReference type="RefSeq" id="WP_160876467.1">
    <property type="nucleotide sequence ID" value="NZ_WUEK01000003.1"/>
</dbReference>
<name>A0A6L7EY37_9ACTN</name>
<reference evidence="2 3" key="1">
    <citation type="submission" date="2019-12" db="EMBL/GenBank/DDBJ databases">
        <authorList>
            <person name="Kun Z."/>
        </authorList>
    </citation>
    <scope>NUCLEOTIDE SEQUENCE [LARGE SCALE GENOMIC DNA]</scope>
    <source>
        <strain evidence="2 3">YIM 123512</strain>
    </source>
</reference>
<feature type="region of interest" description="Disordered" evidence="1">
    <location>
        <begin position="123"/>
        <end position="148"/>
    </location>
</feature>
<comment type="caution">
    <text evidence="2">The sequence shown here is derived from an EMBL/GenBank/DDBJ whole genome shotgun (WGS) entry which is preliminary data.</text>
</comment>
<organism evidence="2 3">
    <name type="scientific">Nocardioides flavescens</name>
    <dbReference type="NCBI Taxonomy" id="2691959"/>
    <lineage>
        <taxon>Bacteria</taxon>
        <taxon>Bacillati</taxon>
        <taxon>Actinomycetota</taxon>
        <taxon>Actinomycetes</taxon>
        <taxon>Propionibacteriales</taxon>
        <taxon>Nocardioidaceae</taxon>
        <taxon>Nocardioides</taxon>
    </lineage>
</organism>